<evidence type="ECO:0000256" key="1">
    <source>
        <dbReference type="ARBA" id="ARBA00004141"/>
    </source>
</evidence>
<name>A0A642UZU1_DIURU</name>
<keyword evidence="5" id="KW-0813">Transport</keyword>
<evidence type="ECO:0000256" key="5">
    <source>
        <dbReference type="RuleBase" id="RU367022"/>
    </source>
</evidence>
<keyword evidence="5" id="KW-0187">Copper transport</keyword>
<dbReference type="RefSeq" id="XP_034015091.1">
    <property type="nucleotide sequence ID" value="XM_034154005.1"/>
</dbReference>
<keyword evidence="4 5" id="KW-0472">Membrane</keyword>
<keyword evidence="3 5" id="KW-1133">Transmembrane helix</keyword>
<dbReference type="PANTHER" id="PTHR12483:SF27">
    <property type="entry name" value="COPPER TRANSPORT PROTEIN CTR1"/>
    <property type="match status" value="1"/>
</dbReference>
<keyword evidence="2 5" id="KW-0812">Transmembrane</keyword>
<proteinExistence type="inferred from homology"/>
<dbReference type="GO" id="GO:0005886">
    <property type="term" value="C:plasma membrane"/>
    <property type="evidence" value="ECO:0007669"/>
    <property type="project" value="TreeGrafter"/>
</dbReference>
<dbReference type="VEuPathDB" id="FungiDB:DIURU_000146"/>
<organism evidence="7 8">
    <name type="scientific">Diutina rugosa</name>
    <name type="common">Yeast</name>
    <name type="synonym">Candida rugosa</name>
    <dbReference type="NCBI Taxonomy" id="5481"/>
    <lineage>
        <taxon>Eukaryota</taxon>
        <taxon>Fungi</taxon>
        <taxon>Dikarya</taxon>
        <taxon>Ascomycota</taxon>
        <taxon>Saccharomycotina</taxon>
        <taxon>Pichiomycetes</taxon>
        <taxon>Debaryomycetaceae</taxon>
        <taxon>Diutina</taxon>
    </lineage>
</organism>
<evidence type="ECO:0000256" key="3">
    <source>
        <dbReference type="ARBA" id="ARBA00022989"/>
    </source>
</evidence>
<accession>A0A642UZU1</accession>
<keyword evidence="5" id="KW-0406">Ion transport</keyword>
<protein>
    <recommendedName>
        <fullName evidence="5">Copper transport protein</fullName>
    </recommendedName>
</protein>
<dbReference type="OrthoDB" id="73901at2759"/>
<evidence type="ECO:0000256" key="2">
    <source>
        <dbReference type="ARBA" id="ARBA00022692"/>
    </source>
</evidence>
<feature type="transmembrane region" description="Helical" evidence="5">
    <location>
        <begin position="183"/>
        <end position="203"/>
    </location>
</feature>
<dbReference type="InterPro" id="IPR007274">
    <property type="entry name" value="Cop_transporter"/>
</dbReference>
<dbReference type="AlphaFoldDB" id="A0A642UZU1"/>
<comment type="subcellular location">
    <subcellularLocation>
        <location evidence="1 5">Membrane</location>
        <topology evidence="1 5">Multi-pass membrane protein</topology>
    </subcellularLocation>
</comment>
<feature type="region of interest" description="Disordered" evidence="6">
    <location>
        <begin position="94"/>
        <end position="148"/>
    </location>
</feature>
<keyword evidence="8" id="KW-1185">Reference proteome</keyword>
<evidence type="ECO:0000313" key="7">
    <source>
        <dbReference type="EMBL" id="KAA8908603.1"/>
    </source>
</evidence>
<dbReference type="EMBL" id="SWFT01000005">
    <property type="protein sequence ID" value="KAA8908603.1"/>
    <property type="molecule type" value="Genomic_DNA"/>
</dbReference>
<comment type="caution">
    <text evidence="7">The sequence shown here is derived from an EMBL/GenBank/DDBJ whole genome shotgun (WGS) entry which is preliminary data.</text>
</comment>
<reference evidence="7 8" key="1">
    <citation type="submission" date="2019-07" db="EMBL/GenBank/DDBJ databases">
        <title>Genome assembly of two rare yeast pathogens: Diutina rugosa and Trichomonascus ciferrii.</title>
        <authorList>
            <person name="Mixao V."/>
            <person name="Saus E."/>
            <person name="Hansen A."/>
            <person name="Lass-Flor C."/>
            <person name="Gabaldon T."/>
        </authorList>
    </citation>
    <scope>NUCLEOTIDE SEQUENCE [LARGE SCALE GENOMIC DNA]</scope>
    <source>
        <strain evidence="7 8">CBS 613</strain>
    </source>
</reference>
<feature type="transmembrane region" description="Helical" evidence="5">
    <location>
        <begin position="157"/>
        <end position="177"/>
    </location>
</feature>
<keyword evidence="5" id="KW-0186">Copper</keyword>
<dbReference type="Proteomes" id="UP000449547">
    <property type="component" value="Unassembled WGS sequence"/>
</dbReference>
<comment type="similarity">
    <text evidence="5">Belongs to the copper transporter (Ctr) (TC 1.A.56) family. SLC31A subfamily.</text>
</comment>
<dbReference type="Pfam" id="PF04145">
    <property type="entry name" value="Ctr"/>
    <property type="match status" value="1"/>
</dbReference>
<evidence type="ECO:0000256" key="6">
    <source>
        <dbReference type="SAM" id="MobiDB-lite"/>
    </source>
</evidence>
<dbReference type="GeneID" id="54778799"/>
<sequence>MSQFEKRHGGESMGGMAMPMSMHMWFTTDYKNYPVLFKTLSATNKAQQFGIWLLLFAVCMLSKGLEFLRIYLEVKVWAPEPRCAMGPLRADPEINAPHHPRFRDNPQLEKDNGEDSPDKGSSSSEKDYEKEHKDDEVIEPMARPHRGYQRPSWPTRIFRNAVILGLIFIPEMLNYAMMLSVMTYTLTYFFAVAVGQGFGRFVFEKLSMHLGIRPMGMSRC</sequence>
<dbReference type="GO" id="GO:0005375">
    <property type="term" value="F:copper ion transmembrane transporter activity"/>
    <property type="evidence" value="ECO:0007669"/>
    <property type="project" value="UniProtKB-UniRule"/>
</dbReference>
<feature type="compositionally biased region" description="Basic and acidic residues" evidence="6">
    <location>
        <begin position="102"/>
        <end position="135"/>
    </location>
</feature>
<evidence type="ECO:0000313" key="8">
    <source>
        <dbReference type="Proteomes" id="UP000449547"/>
    </source>
</evidence>
<evidence type="ECO:0000256" key="4">
    <source>
        <dbReference type="ARBA" id="ARBA00023136"/>
    </source>
</evidence>
<dbReference type="PANTHER" id="PTHR12483">
    <property type="entry name" value="SOLUTE CARRIER FAMILY 31 COPPER TRANSPORTERS"/>
    <property type="match status" value="1"/>
</dbReference>
<gene>
    <name evidence="7" type="ORF">DIURU_000146</name>
</gene>